<keyword evidence="3" id="KW-1185">Reference proteome</keyword>
<dbReference type="Pfam" id="PF01636">
    <property type="entry name" value="APH"/>
    <property type="match status" value="1"/>
</dbReference>
<feature type="domain" description="Aminoglycoside phosphotransferase" evidence="1">
    <location>
        <begin position="141"/>
        <end position="343"/>
    </location>
</feature>
<dbReference type="AlphaFoldDB" id="E3J3L2"/>
<dbReference type="EMBL" id="CP002299">
    <property type="protein sequence ID" value="ADP79349.1"/>
    <property type="molecule type" value="Genomic_DNA"/>
</dbReference>
<organism evidence="2 3">
    <name type="scientific">Pseudofrankia inefficax (strain DSM 45817 / CECT 9037 / DDB 130130 / EuI1c)</name>
    <name type="common">Frankia inefficax</name>
    <dbReference type="NCBI Taxonomy" id="298654"/>
    <lineage>
        <taxon>Bacteria</taxon>
        <taxon>Bacillati</taxon>
        <taxon>Actinomycetota</taxon>
        <taxon>Actinomycetes</taxon>
        <taxon>Frankiales</taxon>
        <taxon>Frankiaceae</taxon>
        <taxon>Pseudofrankia</taxon>
    </lineage>
</organism>
<protein>
    <submittedName>
        <fullName evidence="2">Aminoglycoside phosphotransferase</fullName>
    </submittedName>
</protein>
<dbReference type="GO" id="GO:0016740">
    <property type="term" value="F:transferase activity"/>
    <property type="evidence" value="ECO:0007669"/>
    <property type="project" value="UniProtKB-KW"/>
</dbReference>
<evidence type="ECO:0000259" key="1">
    <source>
        <dbReference type="Pfam" id="PF01636"/>
    </source>
</evidence>
<gene>
    <name evidence="2" type="ordered locus">FraEuI1c_1277</name>
</gene>
<dbReference type="InParanoid" id="E3J3L2"/>
<name>E3J3L2_PSEI1</name>
<reference evidence="2 3" key="1">
    <citation type="submission" date="2010-10" db="EMBL/GenBank/DDBJ databases">
        <title>Complete sequence of Frankia sp. EuI1c.</title>
        <authorList>
            <consortium name="US DOE Joint Genome Institute"/>
            <person name="Lucas S."/>
            <person name="Copeland A."/>
            <person name="Lapidus A."/>
            <person name="Cheng J.-F."/>
            <person name="Bruce D."/>
            <person name="Goodwin L."/>
            <person name="Pitluck S."/>
            <person name="Chertkov O."/>
            <person name="Detter J.C."/>
            <person name="Han C."/>
            <person name="Tapia R."/>
            <person name="Land M."/>
            <person name="Hauser L."/>
            <person name="Jeffries C."/>
            <person name="Kyrpides N."/>
            <person name="Ivanova N."/>
            <person name="Mikhailova N."/>
            <person name="Beauchemin N."/>
            <person name="Sen A."/>
            <person name="Sur S.A."/>
            <person name="Gtari M."/>
            <person name="Wall L."/>
            <person name="Tisa L."/>
            <person name="Woyke T."/>
        </authorList>
    </citation>
    <scope>NUCLEOTIDE SEQUENCE [LARGE SCALE GENOMIC DNA]</scope>
    <source>
        <strain evidence="3">DSM 45817 / CECT 9037 / EuI1c</strain>
    </source>
</reference>
<dbReference type="Proteomes" id="UP000002484">
    <property type="component" value="Chromosome"/>
</dbReference>
<dbReference type="SUPFAM" id="SSF56112">
    <property type="entry name" value="Protein kinase-like (PK-like)"/>
    <property type="match status" value="1"/>
</dbReference>
<dbReference type="eggNOG" id="COG3178">
    <property type="taxonomic scope" value="Bacteria"/>
</dbReference>
<dbReference type="Gene3D" id="3.90.1200.10">
    <property type="match status" value="1"/>
</dbReference>
<evidence type="ECO:0000313" key="2">
    <source>
        <dbReference type="EMBL" id="ADP79349.1"/>
    </source>
</evidence>
<dbReference type="HOGENOM" id="CLU_677754_0_0_11"/>
<dbReference type="RefSeq" id="WP_013422470.1">
    <property type="nucleotide sequence ID" value="NC_014666.1"/>
</dbReference>
<evidence type="ECO:0000313" key="3">
    <source>
        <dbReference type="Proteomes" id="UP000002484"/>
    </source>
</evidence>
<dbReference type="InterPro" id="IPR011009">
    <property type="entry name" value="Kinase-like_dom_sf"/>
</dbReference>
<proteinExistence type="predicted"/>
<accession>E3J3L2</accession>
<keyword evidence="2" id="KW-0808">Transferase</keyword>
<dbReference type="InterPro" id="IPR002575">
    <property type="entry name" value="Aminoglycoside_PTrfase"/>
</dbReference>
<sequence>MVTAGGDCLGALGPFPVDSPWWADVEPVVARIARELDVPVMVLRLLDVEGADGARDGHVTYHVQAARRPADRPLAPSNTEHQLLTAPETLRARWATREGLQEALSWADASLRTAGRPSTGPVEQVKTWNLAGLFRIPTATGPVWLKTTPPFAAHEADVIAAFAHVAPRLAPTVLAADPEGRRVLLDHVPGSDCWNASAATIRAAVSGLATAQAELATRPETIPSGLPNRSPAALVDEVNQLLDGPAAHELTAAELTAVHRLAERLPQLITELEACGLPTTLLHGDFHPGNWRSDGKHTVLVDFSDSHVGHPVLDGLRPREFLSDDQWAHAADAWIATWAACRPGSDPARALALGAPLGHLAYAVRYQQFLDNIEPSERRYHAGDPAETIRAALRA</sequence>
<dbReference type="KEGG" id="fri:FraEuI1c_1277"/>
<dbReference type="STRING" id="298654.FraEuI1c_1277"/>